<organism evidence="2 3">
    <name type="scientific">Phytoactinopolyspora mesophila</name>
    <dbReference type="NCBI Taxonomy" id="2650750"/>
    <lineage>
        <taxon>Bacteria</taxon>
        <taxon>Bacillati</taxon>
        <taxon>Actinomycetota</taxon>
        <taxon>Actinomycetes</taxon>
        <taxon>Jiangellales</taxon>
        <taxon>Jiangellaceae</taxon>
        <taxon>Phytoactinopolyspora</taxon>
    </lineage>
</organism>
<protein>
    <recommendedName>
        <fullName evidence="1">Septum formation-related domain-containing protein</fullName>
    </recommendedName>
</protein>
<accession>A0A7K3LWR6</accession>
<dbReference type="PROSITE" id="PS51257">
    <property type="entry name" value="PROKAR_LIPOPROTEIN"/>
    <property type="match status" value="1"/>
</dbReference>
<comment type="caution">
    <text evidence="2">The sequence shown here is derived from an EMBL/GenBank/DDBJ whole genome shotgun (WGS) entry which is preliminary data.</text>
</comment>
<dbReference type="AlphaFoldDB" id="A0A7K3LWR6"/>
<sequence length="179" mass="19714">MLTRSTVVKRTTRISGTWRVAALAGATALVLTGCSVFDDLFGDDEPDRGDDGQVSEVVESASIFDIAEGDCLGEYRDDGDVQDVDLIPCDQEHEQEVLLITQIDADELPGQEDIQQQVIDECLPAFEEFVGVEFDESELDIHYLSPSQDSWDQQDDRDIVCTIYDPAGTVSSSFEGANR</sequence>
<dbReference type="Pfam" id="PF13845">
    <property type="entry name" value="Septum_form"/>
    <property type="match status" value="1"/>
</dbReference>
<evidence type="ECO:0000313" key="3">
    <source>
        <dbReference type="Proteomes" id="UP000460435"/>
    </source>
</evidence>
<reference evidence="2 3" key="1">
    <citation type="submission" date="2019-11" db="EMBL/GenBank/DDBJ databases">
        <authorList>
            <person name="Li X.-J."/>
            <person name="Feng X.-M."/>
        </authorList>
    </citation>
    <scope>NUCLEOTIDE SEQUENCE [LARGE SCALE GENOMIC DNA]</scope>
    <source>
        <strain evidence="2 3">XMNu-373</strain>
    </source>
</reference>
<evidence type="ECO:0000313" key="2">
    <source>
        <dbReference type="EMBL" id="NDL55456.1"/>
    </source>
</evidence>
<name>A0A7K3LWR6_9ACTN</name>
<gene>
    <name evidence="2" type="ORF">F7O44_00055</name>
</gene>
<evidence type="ECO:0000259" key="1">
    <source>
        <dbReference type="Pfam" id="PF13845"/>
    </source>
</evidence>
<feature type="domain" description="Septum formation-related" evidence="1">
    <location>
        <begin position="69"/>
        <end position="164"/>
    </location>
</feature>
<dbReference type="InterPro" id="IPR026004">
    <property type="entry name" value="Septum_form"/>
</dbReference>
<keyword evidence="3" id="KW-1185">Reference proteome</keyword>
<proteinExistence type="predicted"/>
<dbReference type="Proteomes" id="UP000460435">
    <property type="component" value="Unassembled WGS sequence"/>
</dbReference>
<dbReference type="EMBL" id="WLZY01000001">
    <property type="protein sequence ID" value="NDL55456.1"/>
    <property type="molecule type" value="Genomic_DNA"/>
</dbReference>